<evidence type="ECO:0000313" key="3">
    <source>
        <dbReference type="Proteomes" id="UP001472866"/>
    </source>
</evidence>
<dbReference type="PROSITE" id="PS50011">
    <property type="entry name" value="PROTEIN_KINASE_DOM"/>
    <property type="match status" value="1"/>
</dbReference>
<evidence type="ECO:0000259" key="1">
    <source>
        <dbReference type="PROSITE" id="PS50011"/>
    </source>
</evidence>
<dbReference type="InterPro" id="IPR011009">
    <property type="entry name" value="Kinase-like_dom_sf"/>
</dbReference>
<evidence type="ECO:0000313" key="2">
    <source>
        <dbReference type="EMBL" id="WZN60487.1"/>
    </source>
</evidence>
<feature type="domain" description="Protein kinase" evidence="1">
    <location>
        <begin position="2"/>
        <end position="361"/>
    </location>
</feature>
<dbReference type="InterPro" id="IPR000719">
    <property type="entry name" value="Prot_kinase_dom"/>
</dbReference>
<dbReference type="PANTHER" id="PTHR31560">
    <property type="entry name" value="UPF0652 PROTEIN C16A11.03C-RELATED"/>
    <property type="match status" value="1"/>
</dbReference>
<dbReference type="AlphaFoldDB" id="A0AAX4P2J6"/>
<dbReference type="PANTHER" id="PTHR31560:SF0">
    <property type="entry name" value="UPF0652 PROTEIN C22H10.08"/>
    <property type="match status" value="1"/>
</dbReference>
<dbReference type="InterPro" id="IPR057668">
    <property type="entry name" value="E2_Ub-conjug_enz_C"/>
</dbReference>
<organism evidence="2 3">
    <name type="scientific">Chloropicon roscoffensis</name>
    <dbReference type="NCBI Taxonomy" id="1461544"/>
    <lineage>
        <taxon>Eukaryota</taxon>
        <taxon>Viridiplantae</taxon>
        <taxon>Chlorophyta</taxon>
        <taxon>Chloropicophyceae</taxon>
        <taxon>Chloropicales</taxon>
        <taxon>Chloropicaceae</taxon>
        <taxon>Chloropicon</taxon>
    </lineage>
</organism>
<accession>A0AAX4P2J6</accession>
<sequence length="1045" mass="115200">MQKHGRTLSSGSVGWSSVSEDLVPARYEVITKQKEDQDTVVVACWEHGQEEGVARGNERKRWRQVAIKVAKVGSASGRIDREAEILKALSGQNRRDFTLPVPRFYQRGQHQGRSLLCMELLGPNLEQVLGAEGSLDEALTYSLGARVVLNLFKIHLSGWIHGSVCPEKVLVGRGEDCGNVYLTGLSRADSAEDPAGGHPVGAWDLAYGNVTRLEGGGPTRAGDLWSAFYVLLECLVGMGRLPWQDLGSDVAAVLQSKRECLEDPALYVSKCGNLGALPRGLAALHASLRDLAGEADEWTYNKKAVAIVLELLSAGGEPAPAISAPADALTLDQIQWPPGLASTLTELSKMAGNKGRPQEFVLGREAAGSADIVVPEDGKLPRKGSGMLSGLVQTLSACLTPPAVFGAPEVEGAAAKEALGAVLDQPNEGEGEEGEAREMVLGEGQSEMSLIAESFYKEQKLRVQAEVKAKDKEQRLHVAQTQLVEYASQQARDAAQMKSQGDTVLGGTADPESAKLLGMIQQHEVEATAFYRQQCSDLEKAKPAEGTGEGKSLIEAQEGAGPDQNGAKDEALVVGHAEPTTADDYEERAKYIPLRLSLTDRRLLRLLEAALNVSEYTDRVDVISYRSKHHRINQQLRDMCSILCGLVVAQNYKKGKELIEGKEFSDNAEFFQDVFEIGRRHKILNPEKMRSEYGKLLYMLMDSQLGEVQNLLEFKCVRGLRTVHSLLSERGALGVLQDQLIGMATEEIKVGKRRRHEVQQDIKRKEKAREMLAAKYASRKISKEEILTCLYSIGDNNSYLLYNRDPIDKMIALLQRYFKPNEFEDSFSLAITGGVGGARLSHSHQRQYTFVLQSLTLWREISHDMYKLWYLAESDILADRNRYTLADTGQGLNRIQRAPSVYNAMCGIISRCQRRIGSWVGSSVVHLGDHNVPNALMFIDKYTQVPRILNPIVLVIESIPEMARDPAISEYFDRAFGGQDDLVKSILVDFFRHGFDGSGADNFFDAGSCIDGRLTSAWNWCSKVEKKSYFPVFRLAGFQGFDGEV</sequence>
<proteinExistence type="predicted"/>
<reference evidence="2 3" key="1">
    <citation type="submission" date="2024-03" db="EMBL/GenBank/DDBJ databases">
        <title>Complete genome sequence of the green alga Chloropicon roscoffensis RCC1871.</title>
        <authorList>
            <person name="Lemieux C."/>
            <person name="Pombert J.-F."/>
            <person name="Otis C."/>
            <person name="Turmel M."/>
        </authorList>
    </citation>
    <scope>NUCLEOTIDE SEQUENCE [LARGE SCALE GENOMIC DNA]</scope>
    <source>
        <strain evidence="2 3">RCC1871</strain>
    </source>
</reference>
<dbReference type="SUPFAM" id="SSF56112">
    <property type="entry name" value="Protein kinase-like (PK-like)"/>
    <property type="match status" value="1"/>
</dbReference>
<gene>
    <name evidence="2" type="ORF">HKI87_03g20210</name>
</gene>
<dbReference type="EMBL" id="CP151503">
    <property type="protein sequence ID" value="WZN60487.1"/>
    <property type="molecule type" value="Genomic_DNA"/>
</dbReference>
<keyword evidence="3" id="KW-1185">Reference proteome</keyword>
<dbReference type="InterPro" id="IPR018553">
    <property type="entry name" value="E2_Ub-conjug_enz"/>
</dbReference>
<dbReference type="GO" id="GO:0005524">
    <property type="term" value="F:ATP binding"/>
    <property type="evidence" value="ECO:0007669"/>
    <property type="project" value="InterPro"/>
</dbReference>
<name>A0AAX4P2J6_9CHLO</name>
<protein>
    <submittedName>
        <fullName evidence="2">DUF2009 domain-containing protein</fullName>
    </submittedName>
</protein>
<dbReference type="GO" id="GO:0004672">
    <property type="term" value="F:protein kinase activity"/>
    <property type="evidence" value="ECO:0007669"/>
    <property type="project" value="InterPro"/>
</dbReference>
<dbReference type="Gene3D" id="1.10.510.10">
    <property type="entry name" value="Transferase(Phosphotransferase) domain 1"/>
    <property type="match status" value="1"/>
</dbReference>
<dbReference type="Proteomes" id="UP001472866">
    <property type="component" value="Chromosome 03"/>
</dbReference>
<dbReference type="Pfam" id="PF09418">
    <property type="entry name" value="DUF2009"/>
    <property type="match status" value="1"/>
</dbReference>